<comment type="caution">
    <text evidence="12">The sequence shown here is derived from an EMBL/GenBank/DDBJ whole genome shotgun (WGS) entry which is preliminary data.</text>
</comment>
<keyword evidence="5" id="KW-0249">Electron transport</keyword>
<dbReference type="STRING" id="6689.A0A423U5X6"/>
<organism evidence="12 13">
    <name type="scientific">Penaeus vannamei</name>
    <name type="common">Whiteleg shrimp</name>
    <name type="synonym">Litopenaeus vannamei</name>
    <dbReference type="NCBI Taxonomy" id="6689"/>
    <lineage>
        <taxon>Eukaryota</taxon>
        <taxon>Metazoa</taxon>
        <taxon>Ecdysozoa</taxon>
        <taxon>Arthropoda</taxon>
        <taxon>Crustacea</taxon>
        <taxon>Multicrustacea</taxon>
        <taxon>Malacostraca</taxon>
        <taxon>Eumalacostraca</taxon>
        <taxon>Eucarida</taxon>
        <taxon>Decapoda</taxon>
        <taxon>Dendrobranchiata</taxon>
        <taxon>Penaeoidea</taxon>
        <taxon>Penaeidae</taxon>
        <taxon>Penaeus</taxon>
    </lineage>
</organism>
<dbReference type="Proteomes" id="UP000283509">
    <property type="component" value="Unassembled WGS sequence"/>
</dbReference>
<keyword evidence="3" id="KW-0732">Signal</keyword>
<accession>A0A423U5X6</accession>
<feature type="domain" description="Thioredoxin" evidence="11">
    <location>
        <begin position="1"/>
        <end position="95"/>
    </location>
</feature>
<evidence type="ECO:0000313" key="13">
    <source>
        <dbReference type="Proteomes" id="UP000283509"/>
    </source>
</evidence>
<evidence type="ECO:0000256" key="9">
    <source>
        <dbReference type="SAM" id="MobiDB-lite"/>
    </source>
</evidence>
<sequence length="231" mass="25698">MSSPLYLFCYYFYSFAPWCPACKALKPIWQDFATWSDDLGISVGQVDVTNSPGLSGRFMVTALPTIYHVKDGKFRQYRGSRDKDEFMSFVEERRWREVEEVPAWKSPASFQMSVVSQFFKLSMVLRGVHSVLVEDYLLPTWGSYLVFALATILVGALLGLILVCIIDFVFPPKAPGPAPVVTSAGLKADDDEEDLVEDTKAKSSLCIPPPLLPASPTQSPFVPPFTTTPPK</sequence>
<dbReference type="InterPro" id="IPR013766">
    <property type="entry name" value="Thioredoxin_domain"/>
</dbReference>
<keyword evidence="13" id="KW-1185">Reference proteome</keyword>
<keyword evidence="8" id="KW-0676">Redox-active center</keyword>
<dbReference type="OrthoDB" id="7869097at2759"/>
<keyword evidence="7" id="KW-1015">Disulfide bond</keyword>
<dbReference type="PANTHER" id="PTHR46107">
    <property type="entry name" value="DUMPY: SHORTER THAN WILD-TYPE"/>
    <property type="match status" value="1"/>
</dbReference>
<protein>
    <submittedName>
        <fullName evidence="12">Thioredoxin-related transmembrane protein 1</fullName>
    </submittedName>
</protein>
<keyword evidence="6 10" id="KW-1133">Transmembrane helix</keyword>
<reference evidence="12 13" key="2">
    <citation type="submission" date="2019-01" db="EMBL/GenBank/DDBJ databases">
        <title>The decoding of complex shrimp genome reveals the adaptation for benthos swimmer, frequently molting mechanism and breeding impact on genome.</title>
        <authorList>
            <person name="Sun Y."/>
            <person name="Gao Y."/>
            <person name="Yu Y."/>
        </authorList>
    </citation>
    <scope>NUCLEOTIDE SEQUENCE [LARGE SCALE GENOMIC DNA]</scope>
    <source>
        <tissue evidence="12">Muscle</tissue>
    </source>
</reference>
<evidence type="ECO:0000256" key="7">
    <source>
        <dbReference type="ARBA" id="ARBA00023157"/>
    </source>
</evidence>
<name>A0A423U5X6_PENVA</name>
<dbReference type="InterPro" id="IPR036249">
    <property type="entry name" value="Thioredoxin-like_sf"/>
</dbReference>
<dbReference type="Pfam" id="PF00085">
    <property type="entry name" value="Thioredoxin"/>
    <property type="match status" value="1"/>
</dbReference>
<keyword evidence="2" id="KW-0813">Transport</keyword>
<evidence type="ECO:0000256" key="6">
    <source>
        <dbReference type="ARBA" id="ARBA00022989"/>
    </source>
</evidence>
<dbReference type="EMBL" id="QCYY01000591">
    <property type="protein sequence ID" value="ROT84124.1"/>
    <property type="molecule type" value="Genomic_DNA"/>
</dbReference>
<feature type="compositionally biased region" description="Pro residues" evidence="9">
    <location>
        <begin position="221"/>
        <end position="231"/>
    </location>
</feature>
<dbReference type="GO" id="GO:0005789">
    <property type="term" value="C:endoplasmic reticulum membrane"/>
    <property type="evidence" value="ECO:0007669"/>
    <property type="project" value="UniProtKB-SubCell"/>
</dbReference>
<evidence type="ECO:0000256" key="8">
    <source>
        <dbReference type="ARBA" id="ARBA00023284"/>
    </source>
</evidence>
<keyword evidence="10 12" id="KW-0812">Transmembrane</keyword>
<reference evidence="12 13" key="1">
    <citation type="submission" date="2018-04" db="EMBL/GenBank/DDBJ databases">
        <authorList>
            <person name="Zhang X."/>
            <person name="Yuan J."/>
            <person name="Li F."/>
            <person name="Xiang J."/>
        </authorList>
    </citation>
    <scope>NUCLEOTIDE SEQUENCE [LARGE SCALE GENOMIC DNA]</scope>
    <source>
        <tissue evidence="12">Muscle</tissue>
    </source>
</reference>
<evidence type="ECO:0000256" key="5">
    <source>
        <dbReference type="ARBA" id="ARBA00022982"/>
    </source>
</evidence>
<dbReference type="SUPFAM" id="SSF52833">
    <property type="entry name" value="Thioredoxin-like"/>
    <property type="match status" value="1"/>
</dbReference>
<comment type="subcellular location">
    <subcellularLocation>
        <location evidence="1">Endoplasmic reticulum membrane</location>
        <topology evidence="1">Single-pass membrane protein</topology>
    </subcellularLocation>
</comment>
<dbReference type="GO" id="GO:0015036">
    <property type="term" value="F:disulfide oxidoreductase activity"/>
    <property type="evidence" value="ECO:0007669"/>
    <property type="project" value="TreeGrafter"/>
</dbReference>
<evidence type="ECO:0000256" key="4">
    <source>
        <dbReference type="ARBA" id="ARBA00022824"/>
    </source>
</evidence>
<evidence type="ECO:0000256" key="3">
    <source>
        <dbReference type="ARBA" id="ARBA00022729"/>
    </source>
</evidence>
<keyword evidence="4" id="KW-0256">Endoplasmic reticulum</keyword>
<dbReference type="PROSITE" id="PS51352">
    <property type="entry name" value="THIOREDOXIN_2"/>
    <property type="match status" value="1"/>
</dbReference>
<feature type="transmembrane region" description="Helical" evidence="10">
    <location>
        <begin position="144"/>
        <end position="170"/>
    </location>
</feature>
<feature type="region of interest" description="Disordered" evidence="9">
    <location>
        <begin position="204"/>
        <end position="231"/>
    </location>
</feature>
<dbReference type="PANTHER" id="PTHR46107:SF3">
    <property type="entry name" value="THIOREDOXIN DOMAIN-CONTAINING PROTEIN"/>
    <property type="match status" value="1"/>
</dbReference>
<keyword evidence="10" id="KW-0472">Membrane</keyword>
<gene>
    <name evidence="12" type="ORF">C7M84_022700</name>
</gene>
<dbReference type="AlphaFoldDB" id="A0A423U5X6"/>
<dbReference type="Gene3D" id="3.40.30.10">
    <property type="entry name" value="Glutaredoxin"/>
    <property type="match status" value="1"/>
</dbReference>
<evidence type="ECO:0000256" key="1">
    <source>
        <dbReference type="ARBA" id="ARBA00004389"/>
    </source>
</evidence>
<evidence type="ECO:0000259" key="11">
    <source>
        <dbReference type="PROSITE" id="PS51352"/>
    </source>
</evidence>
<evidence type="ECO:0000313" key="12">
    <source>
        <dbReference type="EMBL" id="ROT84124.1"/>
    </source>
</evidence>
<dbReference type="InterPro" id="IPR052454">
    <property type="entry name" value="TMX_domain-containing"/>
</dbReference>
<evidence type="ECO:0000256" key="10">
    <source>
        <dbReference type="SAM" id="Phobius"/>
    </source>
</evidence>
<proteinExistence type="predicted"/>
<evidence type="ECO:0000256" key="2">
    <source>
        <dbReference type="ARBA" id="ARBA00022448"/>
    </source>
</evidence>